<dbReference type="PANTHER" id="PTHR19370">
    <property type="entry name" value="NADH-CYTOCHROME B5 REDUCTASE"/>
    <property type="match status" value="1"/>
</dbReference>
<evidence type="ECO:0000313" key="5">
    <source>
        <dbReference type="EMBL" id="KAK1395289.1"/>
    </source>
</evidence>
<evidence type="ECO:0000256" key="2">
    <source>
        <dbReference type="ARBA" id="ARBA00022630"/>
    </source>
</evidence>
<reference evidence="5" key="2">
    <citation type="submission" date="2023-05" db="EMBL/GenBank/DDBJ databases">
        <authorList>
            <person name="Schelkunov M.I."/>
        </authorList>
    </citation>
    <scope>NUCLEOTIDE SEQUENCE</scope>
    <source>
        <strain evidence="5">Hsosn_3</strain>
        <tissue evidence="5">Leaf</tissue>
    </source>
</reference>
<sequence>MFLRRLARAAAPIASPHAYRGQSASTSIRLITWKYLLAYADMLLCSLNPDKWIEFKLQDKAKVSHNTQLYRFSFDPSTKLGLDVASCLVTRYPLAPDDEGKNKICSSAFLEYPCRAVDTRTWVCGPPGMVKHISGEKAKDWTQGELTDILKELGYTEDMVYKF</sequence>
<dbReference type="AlphaFoldDB" id="A0AAD8J082"/>
<reference evidence="5" key="1">
    <citation type="submission" date="2023-02" db="EMBL/GenBank/DDBJ databases">
        <title>Genome of toxic invasive species Heracleum sosnowskyi carries increased number of genes despite the absence of recent whole-genome duplications.</title>
        <authorList>
            <person name="Schelkunov M."/>
            <person name="Shtratnikova V."/>
            <person name="Makarenko M."/>
            <person name="Klepikova A."/>
            <person name="Omelchenko D."/>
            <person name="Novikova G."/>
            <person name="Obukhova E."/>
            <person name="Bogdanov V."/>
            <person name="Penin A."/>
            <person name="Logacheva M."/>
        </authorList>
    </citation>
    <scope>NUCLEOTIDE SEQUENCE</scope>
    <source>
        <strain evidence="5">Hsosn_3</strain>
        <tissue evidence="5">Leaf</tissue>
    </source>
</reference>
<keyword evidence="2" id="KW-0285">Flavoprotein</keyword>
<dbReference type="InterPro" id="IPR001834">
    <property type="entry name" value="CBR-like"/>
</dbReference>
<dbReference type="GO" id="GO:0004128">
    <property type="term" value="F:cytochrome-b5 reductase activity, acting on NAD(P)H"/>
    <property type="evidence" value="ECO:0007669"/>
    <property type="project" value="TreeGrafter"/>
</dbReference>
<dbReference type="Gene3D" id="2.40.30.10">
    <property type="entry name" value="Translation factors"/>
    <property type="match status" value="1"/>
</dbReference>
<comment type="caution">
    <text evidence="5">The sequence shown here is derived from an EMBL/GenBank/DDBJ whole genome shotgun (WGS) entry which is preliminary data.</text>
</comment>
<keyword evidence="3" id="KW-0274">FAD</keyword>
<accession>A0AAD8J082</accession>
<keyword evidence="6" id="KW-1185">Reference proteome</keyword>
<proteinExistence type="predicted"/>
<dbReference type="Proteomes" id="UP001237642">
    <property type="component" value="Unassembled WGS sequence"/>
</dbReference>
<name>A0AAD8J082_9APIA</name>
<dbReference type="EMBL" id="JAUIZM010000003">
    <property type="protein sequence ID" value="KAK1395289.1"/>
    <property type="molecule type" value="Genomic_DNA"/>
</dbReference>
<gene>
    <name evidence="5" type="ORF">POM88_014345</name>
</gene>
<organism evidence="5 6">
    <name type="scientific">Heracleum sosnowskyi</name>
    <dbReference type="NCBI Taxonomy" id="360622"/>
    <lineage>
        <taxon>Eukaryota</taxon>
        <taxon>Viridiplantae</taxon>
        <taxon>Streptophyta</taxon>
        <taxon>Embryophyta</taxon>
        <taxon>Tracheophyta</taxon>
        <taxon>Spermatophyta</taxon>
        <taxon>Magnoliopsida</taxon>
        <taxon>eudicotyledons</taxon>
        <taxon>Gunneridae</taxon>
        <taxon>Pentapetalae</taxon>
        <taxon>asterids</taxon>
        <taxon>campanulids</taxon>
        <taxon>Apiales</taxon>
        <taxon>Apiaceae</taxon>
        <taxon>Apioideae</taxon>
        <taxon>apioid superclade</taxon>
        <taxon>Tordylieae</taxon>
        <taxon>Tordyliinae</taxon>
        <taxon>Heracleum</taxon>
    </lineage>
</organism>
<evidence type="ECO:0000256" key="1">
    <source>
        <dbReference type="ARBA" id="ARBA00001974"/>
    </source>
</evidence>
<comment type="cofactor">
    <cofactor evidence="1">
        <name>FAD</name>
        <dbReference type="ChEBI" id="CHEBI:57692"/>
    </cofactor>
</comment>
<evidence type="ECO:0000256" key="3">
    <source>
        <dbReference type="ARBA" id="ARBA00022827"/>
    </source>
</evidence>
<evidence type="ECO:0000256" key="4">
    <source>
        <dbReference type="ARBA" id="ARBA00023002"/>
    </source>
</evidence>
<keyword evidence="4" id="KW-0560">Oxidoreductase</keyword>
<dbReference type="PANTHER" id="PTHR19370:SF171">
    <property type="entry name" value="NADH-CYTOCHROME B5 REDUCTASE 2"/>
    <property type="match status" value="1"/>
</dbReference>
<protein>
    <submittedName>
        <fullName evidence="5">Uncharacterized protein</fullName>
    </submittedName>
</protein>
<evidence type="ECO:0000313" key="6">
    <source>
        <dbReference type="Proteomes" id="UP001237642"/>
    </source>
</evidence>